<keyword evidence="3" id="KW-0964">Secreted</keyword>
<dbReference type="OrthoDB" id="414826at2759"/>
<dbReference type="InterPro" id="IPR014044">
    <property type="entry name" value="CAP_dom"/>
</dbReference>
<dbReference type="SMART" id="SM00198">
    <property type="entry name" value="SCP"/>
    <property type="match status" value="1"/>
</dbReference>
<dbReference type="VEuPathDB" id="VectorBase:SCAU002111"/>
<protein>
    <recommendedName>
        <fullName evidence="6">SCP domain-containing protein</fullName>
    </recommendedName>
</protein>
<feature type="domain" description="SCP" evidence="6">
    <location>
        <begin position="64"/>
        <end position="223"/>
    </location>
</feature>
<organism evidence="7 8">
    <name type="scientific">Stomoxys calcitrans</name>
    <name type="common">Stable fly</name>
    <name type="synonym">Conops calcitrans</name>
    <dbReference type="NCBI Taxonomy" id="35570"/>
    <lineage>
        <taxon>Eukaryota</taxon>
        <taxon>Metazoa</taxon>
        <taxon>Ecdysozoa</taxon>
        <taxon>Arthropoda</taxon>
        <taxon>Hexapoda</taxon>
        <taxon>Insecta</taxon>
        <taxon>Pterygota</taxon>
        <taxon>Neoptera</taxon>
        <taxon>Endopterygota</taxon>
        <taxon>Diptera</taxon>
        <taxon>Brachycera</taxon>
        <taxon>Muscomorpha</taxon>
        <taxon>Muscoidea</taxon>
        <taxon>Muscidae</taxon>
        <taxon>Stomoxys</taxon>
    </lineage>
</organism>
<evidence type="ECO:0000256" key="5">
    <source>
        <dbReference type="SAM" id="SignalP"/>
    </source>
</evidence>
<dbReference type="EnsemblMetazoa" id="SCAU002111-RA">
    <property type="protein sequence ID" value="SCAU002111-PA"/>
    <property type="gene ID" value="SCAU002111"/>
</dbReference>
<feature type="signal peptide" evidence="5">
    <location>
        <begin position="1"/>
        <end position="22"/>
    </location>
</feature>
<keyword evidence="8" id="KW-1185">Reference proteome</keyword>
<keyword evidence="4 5" id="KW-0732">Signal</keyword>
<dbReference type="STRING" id="35570.A0A1I8NUD1"/>
<evidence type="ECO:0000256" key="1">
    <source>
        <dbReference type="ARBA" id="ARBA00004613"/>
    </source>
</evidence>
<evidence type="ECO:0000256" key="3">
    <source>
        <dbReference type="ARBA" id="ARBA00022525"/>
    </source>
</evidence>
<dbReference type="PIRSF" id="PIRSF038921">
    <property type="entry name" value="P14a"/>
    <property type="match status" value="1"/>
</dbReference>
<evidence type="ECO:0000256" key="2">
    <source>
        <dbReference type="ARBA" id="ARBA00009923"/>
    </source>
</evidence>
<feature type="chain" id="PRO_5009325639" description="SCP domain-containing protein" evidence="5">
    <location>
        <begin position="23"/>
        <end position="264"/>
    </location>
</feature>
<accession>A0A1I8NUD1</accession>
<dbReference type="InterPro" id="IPR034763">
    <property type="entry name" value="P14a_insect"/>
</dbReference>
<dbReference type="Pfam" id="PF00188">
    <property type="entry name" value="CAP"/>
    <property type="match status" value="1"/>
</dbReference>
<comment type="subcellular location">
    <subcellularLocation>
        <location evidence="1">Secreted</location>
    </subcellularLocation>
</comment>
<dbReference type="AlphaFoldDB" id="A0A1I8NUD1"/>
<dbReference type="InterPro" id="IPR035940">
    <property type="entry name" value="CAP_sf"/>
</dbReference>
<gene>
    <name evidence="7" type="primary">106086907</name>
</gene>
<dbReference type="KEGG" id="scac:106086907"/>
<dbReference type="Proteomes" id="UP000095300">
    <property type="component" value="Unassembled WGS sequence"/>
</dbReference>
<dbReference type="GO" id="GO:0005576">
    <property type="term" value="C:extracellular region"/>
    <property type="evidence" value="ECO:0007669"/>
    <property type="project" value="UniProtKB-SubCell"/>
</dbReference>
<evidence type="ECO:0000259" key="6">
    <source>
        <dbReference type="SMART" id="SM00198"/>
    </source>
</evidence>
<dbReference type="SUPFAM" id="SSF55797">
    <property type="entry name" value="PR-1-like"/>
    <property type="match status" value="1"/>
</dbReference>
<evidence type="ECO:0000313" key="7">
    <source>
        <dbReference type="EnsemblMetazoa" id="SCAU002111-PA"/>
    </source>
</evidence>
<proteinExistence type="inferred from homology"/>
<sequence length="264" mass="29382">MSAFDRLCTLLLLLGAAHHSLAGETNYCDLDLCYGFEGHIACNNTGGFAPICASDVKIIPIRPELQEAIIFRHNLYRNAIAGGWGQYKPAAHMALTRWNPELARLAELNVRRCDAEHDLCRNTNDFNFAGQNIGVIYHRGNDFDAEQTALHQIDTWFAESDLASMDTINEYRTPEDGTQIGSFTGMVQEMGNQMGCAILQQTVIEDIVQQILTCNYSYINIEGLPVYIPGEPGSKCTTGTDPTFKALCSANEFYDVNDIPHYKE</sequence>
<evidence type="ECO:0000313" key="8">
    <source>
        <dbReference type="Proteomes" id="UP000095300"/>
    </source>
</evidence>
<reference evidence="7" key="1">
    <citation type="submission" date="2020-05" db="UniProtKB">
        <authorList>
            <consortium name="EnsemblMetazoa"/>
        </authorList>
    </citation>
    <scope>IDENTIFICATION</scope>
    <source>
        <strain evidence="7">USDA</strain>
    </source>
</reference>
<dbReference type="CDD" id="cd05380">
    <property type="entry name" value="CAP_euk"/>
    <property type="match status" value="1"/>
</dbReference>
<name>A0A1I8NUD1_STOCA</name>
<evidence type="ECO:0000256" key="4">
    <source>
        <dbReference type="ARBA" id="ARBA00022729"/>
    </source>
</evidence>
<dbReference type="PANTHER" id="PTHR10334">
    <property type="entry name" value="CYSTEINE-RICH SECRETORY PROTEIN-RELATED"/>
    <property type="match status" value="1"/>
</dbReference>
<dbReference type="Gene3D" id="3.40.33.10">
    <property type="entry name" value="CAP"/>
    <property type="match status" value="1"/>
</dbReference>
<comment type="similarity">
    <text evidence="2">Belongs to the CRISP family.</text>
</comment>
<dbReference type="InterPro" id="IPR001283">
    <property type="entry name" value="CRISP-related"/>
</dbReference>